<dbReference type="Ensembl" id="ENSCPVT00000005565.2">
    <property type="protein sequence ID" value="ENSCPVP00000005359.2"/>
    <property type="gene ID" value="ENSCPVG00000017855.1"/>
</dbReference>
<protein>
    <submittedName>
        <fullName evidence="2">Uncharacterized protein</fullName>
    </submittedName>
</protein>
<feature type="region of interest" description="Disordered" evidence="1">
    <location>
        <begin position="1"/>
        <end position="55"/>
    </location>
</feature>
<reference evidence="2" key="3">
    <citation type="submission" date="2025-09" db="UniProtKB">
        <authorList>
            <consortium name="Ensembl"/>
        </authorList>
    </citation>
    <scope>IDENTIFICATION</scope>
</reference>
<accession>A0A8U8B0E7</accession>
<evidence type="ECO:0000313" key="3">
    <source>
        <dbReference type="Proteomes" id="UP000694382"/>
    </source>
</evidence>
<dbReference type="AlphaFoldDB" id="A0A8C3MHM7"/>
<sequence length="109" mass="11048">AQVPPVSPSLCPTTTGRSARPSQGEKPRVAPGSKGTERSPAPLGCDKATQTPSPPCQALSHCLSAMGKLRGAAPHPPPPLPAGLGCPRSPSSPGVAFLRAELLWGRAKV</sequence>
<dbReference type="Proteomes" id="UP000694382">
    <property type="component" value="Chromosome 3"/>
</dbReference>
<accession>A0A8C3MHM7</accession>
<evidence type="ECO:0000313" key="2">
    <source>
        <dbReference type="Ensembl" id="ENSCPVP00000005359.2"/>
    </source>
</evidence>
<organism evidence="2 3">
    <name type="scientific">Geospiza parvula</name>
    <name type="common">Small tree-finch</name>
    <name type="synonym">Camarhynchus parvulus</name>
    <dbReference type="NCBI Taxonomy" id="87175"/>
    <lineage>
        <taxon>Eukaryota</taxon>
        <taxon>Metazoa</taxon>
        <taxon>Chordata</taxon>
        <taxon>Craniata</taxon>
        <taxon>Vertebrata</taxon>
        <taxon>Euteleostomi</taxon>
        <taxon>Archelosauria</taxon>
        <taxon>Archosauria</taxon>
        <taxon>Dinosauria</taxon>
        <taxon>Saurischia</taxon>
        <taxon>Theropoda</taxon>
        <taxon>Coelurosauria</taxon>
        <taxon>Aves</taxon>
        <taxon>Neognathae</taxon>
        <taxon>Neoaves</taxon>
        <taxon>Telluraves</taxon>
        <taxon>Australaves</taxon>
        <taxon>Passeriformes</taxon>
        <taxon>Thraupidae</taxon>
        <taxon>Camarhynchus</taxon>
    </lineage>
</organism>
<keyword evidence="3" id="KW-1185">Reference proteome</keyword>
<feature type="region of interest" description="Disordered" evidence="1">
    <location>
        <begin position="68"/>
        <end position="91"/>
    </location>
</feature>
<feature type="compositionally biased region" description="Polar residues" evidence="1">
    <location>
        <begin position="10"/>
        <end position="21"/>
    </location>
</feature>
<proteinExistence type="predicted"/>
<name>A0A8C3MHM7_GEOPR</name>
<reference evidence="2" key="2">
    <citation type="submission" date="2025-08" db="UniProtKB">
        <authorList>
            <consortium name="Ensembl"/>
        </authorList>
    </citation>
    <scope>IDENTIFICATION</scope>
</reference>
<reference evidence="2" key="1">
    <citation type="submission" date="2020-02" db="EMBL/GenBank/DDBJ databases">
        <authorList>
            <person name="Enbody D E."/>
            <person name="Pettersson E M."/>
        </authorList>
    </citation>
    <scope>NUCLEOTIDE SEQUENCE [LARGE SCALE GENOMIC DNA]</scope>
</reference>
<evidence type="ECO:0000256" key="1">
    <source>
        <dbReference type="SAM" id="MobiDB-lite"/>
    </source>
</evidence>